<gene>
    <name evidence="8" type="ORF">O0I10_005412</name>
</gene>
<feature type="domain" description="Zn(2)-C6 fungal-type" evidence="7">
    <location>
        <begin position="102"/>
        <end position="132"/>
    </location>
</feature>
<dbReference type="GO" id="GO:0000981">
    <property type="term" value="F:DNA-binding transcription factor activity, RNA polymerase II-specific"/>
    <property type="evidence" value="ECO:0007669"/>
    <property type="project" value="InterPro"/>
</dbReference>
<dbReference type="CDD" id="cd00067">
    <property type="entry name" value="GAL4"/>
    <property type="match status" value="2"/>
</dbReference>
<dbReference type="Gene3D" id="4.10.240.10">
    <property type="entry name" value="Zn(2)-C6 fungal-type DNA-binding domain"/>
    <property type="match status" value="2"/>
</dbReference>
<dbReference type="Pfam" id="PF04082">
    <property type="entry name" value="Fungal_trans"/>
    <property type="match status" value="1"/>
</dbReference>
<dbReference type="PANTHER" id="PTHR47338">
    <property type="entry name" value="ZN(II)2CYS6 TRANSCRIPTION FACTOR (EUROFUNG)-RELATED"/>
    <property type="match status" value="1"/>
</dbReference>
<dbReference type="GO" id="GO:0003677">
    <property type="term" value="F:DNA binding"/>
    <property type="evidence" value="ECO:0007669"/>
    <property type="project" value="InterPro"/>
</dbReference>
<comment type="subcellular location">
    <subcellularLocation>
        <location evidence="1">Nucleus</location>
    </subcellularLocation>
</comment>
<dbReference type="RefSeq" id="XP_058343943.1">
    <property type="nucleotide sequence ID" value="XM_058485457.1"/>
</dbReference>
<dbReference type="PROSITE" id="PS50048">
    <property type="entry name" value="ZN2_CY6_FUNGAL_2"/>
    <property type="match status" value="2"/>
</dbReference>
<dbReference type="PROSITE" id="PS00463">
    <property type="entry name" value="ZN2_CY6_FUNGAL_1"/>
    <property type="match status" value="1"/>
</dbReference>
<organism evidence="8 9">
    <name type="scientific">Lichtheimia ornata</name>
    <dbReference type="NCBI Taxonomy" id="688661"/>
    <lineage>
        <taxon>Eukaryota</taxon>
        <taxon>Fungi</taxon>
        <taxon>Fungi incertae sedis</taxon>
        <taxon>Mucoromycota</taxon>
        <taxon>Mucoromycotina</taxon>
        <taxon>Mucoromycetes</taxon>
        <taxon>Mucorales</taxon>
        <taxon>Lichtheimiaceae</taxon>
        <taxon>Lichtheimia</taxon>
    </lineage>
</organism>
<feature type="region of interest" description="Disordered" evidence="6">
    <location>
        <begin position="166"/>
        <end position="196"/>
    </location>
</feature>
<accession>A0AAD7XYD7</accession>
<comment type="caution">
    <text evidence="8">The sequence shown here is derived from an EMBL/GenBank/DDBJ whole genome shotgun (WGS) entry which is preliminary data.</text>
</comment>
<dbReference type="Pfam" id="PF00172">
    <property type="entry name" value="Zn_clus"/>
    <property type="match status" value="2"/>
</dbReference>
<dbReference type="InterPro" id="IPR001138">
    <property type="entry name" value="Zn2Cys6_DnaBD"/>
</dbReference>
<feature type="compositionally biased region" description="Pro residues" evidence="6">
    <location>
        <begin position="480"/>
        <end position="491"/>
    </location>
</feature>
<dbReference type="GO" id="GO:0006351">
    <property type="term" value="P:DNA-templated transcription"/>
    <property type="evidence" value="ECO:0007669"/>
    <property type="project" value="InterPro"/>
</dbReference>
<dbReference type="SUPFAM" id="SSF57701">
    <property type="entry name" value="Zn2/Cys6 DNA-binding domain"/>
    <property type="match status" value="2"/>
</dbReference>
<dbReference type="InterPro" id="IPR050815">
    <property type="entry name" value="TF_fung"/>
</dbReference>
<sequence length="743" mass="83949">MNGNVEDNRRKDANTRTACFRCRGFRHACDRKRPSCSRCQGKGVNCVYPEAAPTMKKLQQLADDLAKRVTSLENLVAMSEPTAVAEHVKSQPLLMKHFALYPCQKCNHLQQPCDMRLPSCSRCTEHGIACTYLYDEKPKVYHISHAISTMNNVLDEYESTMHTLPSMIPSDNASPSSISTTDSNSTSDDPTTATTMVNTTTTTTTTTYRKPIWTIMSTPKGFSGVAHVSSYNELRMLLDHVHDTQPGNNFLHKNDIRIMQQQPLSIEAGTSSTADMPFSIWKAWANPTQELPRDYPIDVTSQLTGDLLELYSRTPCCSMNRLPIVDGKDILARYYSPDPSQRPSKVLVYAICAMTARNAFQVHVWSKRPAHETPQYNMGKALSIAYWLSARKLLAECFDEPSLDTCRAALFLSYCSHHNGYLNLVRFYDWITVSMAQELGLFDRKEQPYYDALLAWVIYYWHVWMRVLGAGSSHKSVPRPSVPPPSPPPLTTPMDDEDYNVYNVLRSWCYRFQLQLQRDEIMSCTLSAQKQDLSAEHLSQMFKPLEADLKALFESLPDNWRQDPPKQQAPDNNDQRKENGYTIGRDMLEYACIVEVQVQYYINVIMLYYPFLPSSSSSSNTRSLSPFTRRCLRVCLHAAQTITCAIENIVQGCSVPLIGLVFSNSVYQRIFQCTRSPAALQAMQQSLVISKASLHYAYDFESHRPLVRLMEQKVHAVDGKGGGGGGGGEQQQQQADVVMGWLP</sequence>
<dbReference type="EMBL" id="JARTCD010000021">
    <property type="protein sequence ID" value="KAJ8659030.1"/>
    <property type="molecule type" value="Genomic_DNA"/>
</dbReference>
<evidence type="ECO:0000313" key="9">
    <source>
        <dbReference type="Proteomes" id="UP001234581"/>
    </source>
</evidence>
<keyword evidence="5" id="KW-0539">Nucleus</keyword>
<name>A0AAD7XYD7_9FUNG</name>
<keyword evidence="2" id="KW-0479">Metal-binding</keyword>
<feature type="region of interest" description="Disordered" evidence="6">
    <location>
        <begin position="472"/>
        <end position="494"/>
    </location>
</feature>
<protein>
    <recommendedName>
        <fullName evidence="7">Zn(2)-C6 fungal-type domain-containing protein</fullName>
    </recommendedName>
</protein>
<keyword evidence="9" id="KW-1185">Reference proteome</keyword>
<dbReference type="GeneID" id="83212825"/>
<feature type="region of interest" description="Disordered" evidence="6">
    <location>
        <begin position="558"/>
        <end position="578"/>
    </location>
</feature>
<feature type="domain" description="Zn(2)-C6 fungal-type" evidence="7">
    <location>
        <begin position="18"/>
        <end position="48"/>
    </location>
</feature>
<dbReference type="GO" id="GO:0008270">
    <property type="term" value="F:zinc ion binding"/>
    <property type="evidence" value="ECO:0007669"/>
    <property type="project" value="InterPro"/>
</dbReference>
<keyword evidence="4" id="KW-0804">Transcription</keyword>
<feature type="compositionally biased region" description="Low complexity" evidence="6">
    <location>
        <begin position="172"/>
        <end position="196"/>
    </location>
</feature>
<dbReference type="Proteomes" id="UP001234581">
    <property type="component" value="Unassembled WGS sequence"/>
</dbReference>
<reference evidence="8 9" key="1">
    <citation type="submission" date="2023-03" db="EMBL/GenBank/DDBJ databases">
        <title>Genome sequence of Lichtheimia ornata CBS 291.66.</title>
        <authorList>
            <person name="Mohabir J.T."/>
            <person name="Shea T.P."/>
            <person name="Kurbessoian T."/>
            <person name="Berby B."/>
            <person name="Fontaine J."/>
            <person name="Livny J."/>
            <person name="Gnirke A."/>
            <person name="Stajich J.E."/>
            <person name="Cuomo C.A."/>
        </authorList>
    </citation>
    <scope>NUCLEOTIDE SEQUENCE [LARGE SCALE GENOMIC DNA]</scope>
    <source>
        <strain evidence="8">CBS 291.66</strain>
    </source>
</reference>
<evidence type="ECO:0000256" key="6">
    <source>
        <dbReference type="SAM" id="MobiDB-lite"/>
    </source>
</evidence>
<dbReference type="AlphaFoldDB" id="A0AAD7XYD7"/>
<dbReference type="PANTHER" id="PTHR47338:SF5">
    <property type="entry name" value="ZN(II)2CYS6 TRANSCRIPTION FACTOR (EUROFUNG)"/>
    <property type="match status" value="1"/>
</dbReference>
<evidence type="ECO:0000256" key="3">
    <source>
        <dbReference type="ARBA" id="ARBA00023015"/>
    </source>
</evidence>
<dbReference type="CDD" id="cd12148">
    <property type="entry name" value="fungal_TF_MHR"/>
    <property type="match status" value="1"/>
</dbReference>
<dbReference type="GO" id="GO:0005634">
    <property type="term" value="C:nucleus"/>
    <property type="evidence" value="ECO:0007669"/>
    <property type="project" value="UniProtKB-SubCell"/>
</dbReference>
<evidence type="ECO:0000259" key="7">
    <source>
        <dbReference type="PROSITE" id="PS50048"/>
    </source>
</evidence>
<evidence type="ECO:0000256" key="2">
    <source>
        <dbReference type="ARBA" id="ARBA00022723"/>
    </source>
</evidence>
<keyword evidence="3" id="KW-0805">Transcription regulation</keyword>
<evidence type="ECO:0000256" key="4">
    <source>
        <dbReference type="ARBA" id="ARBA00023163"/>
    </source>
</evidence>
<dbReference type="InterPro" id="IPR007219">
    <property type="entry name" value="XnlR_reg_dom"/>
</dbReference>
<dbReference type="SMART" id="SM00066">
    <property type="entry name" value="GAL4"/>
    <property type="match status" value="2"/>
</dbReference>
<proteinExistence type="predicted"/>
<evidence type="ECO:0000256" key="1">
    <source>
        <dbReference type="ARBA" id="ARBA00004123"/>
    </source>
</evidence>
<evidence type="ECO:0000256" key="5">
    <source>
        <dbReference type="ARBA" id="ARBA00023242"/>
    </source>
</evidence>
<dbReference type="InterPro" id="IPR036864">
    <property type="entry name" value="Zn2-C6_fun-type_DNA-bd_sf"/>
</dbReference>
<evidence type="ECO:0000313" key="8">
    <source>
        <dbReference type="EMBL" id="KAJ8659030.1"/>
    </source>
</evidence>